<dbReference type="STRING" id="1797729.A3A60_03050"/>
<evidence type="ECO:0000313" key="3">
    <source>
        <dbReference type="Proteomes" id="UP000179227"/>
    </source>
</evidence>
<reference evidence="2 3" key="1">
    <citation type="journal article" date="2016" name="Nat. Commun.">
        <title>Thousands of microbial genomes shed light on interconnected biogeochemical processes in an aquifer system.</title>
        <authorList>
            <person name="Anantharaman K."/>
            <person name="Brown C.T."/>
            <person name="Hug L.A."/>
            <person name="Sharon I."/>
            <person name="Castelle C.J."/>
            <person name="Probst A.J."/>
            <person name="Thomas B.C."/>
            <person name="Singh A."/>
            <person name="Wilkins M.J."/>
            <person name="Karaoz U."/>
            <person name="Brodie E.L."/>
            <person name="Williams K.H."/>
            <person name="Hubbard S.S."/>
            <person name="Banfield J.F."/>
        </authorList>
    </citation>
    <scope>NUCLEOTIDE SEQUENCE [LARGE SCALE GENOMIC DNA]</scope>
</reference>
<feature type="region of interest" description="Disordered" evidence="1">
    <location>
        <begin position="281"/>
        <end position="302"/>
    </location>
</feature>
<feature type="compositionally biased region" description="Polar residues" evidence="1">
    <location>
        <begin position="285"/>
        <end position="302"/>
    </location>
</feature>
<dbReference type="Proteomes" id="UP000179227">
    <property type="component" value="Unassembled WGS sequence"/>
</dbReference>
<dbReference type="AlphaFoldDB" id="A0A1F5I2K3"/>
<accession>A0A1F5I2K3</accession>
<organism evidence="2 3">
    <name type="scientific">Candidatus Curtissbacteria bacterium RIFCSPLOWO2_01_FULL_42_26</name>
    <dbReference type="NCBI Taxonomy" id="1797729"/>
    <lineage>
        <taxon>Bacteria</taxon>
        <taxon>Candidatus Curtissiibacteriota</taxon>
    </lineage>
</organism>
<protein>
    <submittedName>
        <fullName evidence="2">Uncharacterized protein</fullName>
    </submittedName>
</protein>
<evidence type="ECO:0000313" key="2">
    <source>
        <dbReference type="EMBL" id="OGE10495.1"/>
    </source>
</evidence>
<sequence length="302" mass="32856">MANKTKASTQQHLDIDDIVENLVLLKTGNVAMIMITTAVNFDILSEAEQDATIYAYGALLNSLSFPTQILIRSKRADISAYFAHLNQSLTSQTNPDLKHQIQKYMEFIQATVQQRTVLDKKFYLIINFSTLELGIGGITKSKGTKSQNRAQLIADAKIGLGPKRDHLIKQTARLGLTTRQLTTKELIELFYDIYNPATTGTQKVIIDEGSYSVPIVEPAIEVPTPAPLPNATAPVADGTQAVAQAQSKLPIQNVPIAPLGASFSNQKEAYNNLQSAAAKAKEFLQASSQPATQAKGQQSENT</sequence>
<evidence type="ECO:0000256" key="1">
    <source>
        <dbReference type="SAM" id="MobiDB-lite"/>
    </source>
</evidence>
<name>A0A1F5I2K3_9BACT</name>
<gene>
    <name evidence="2" type="ORF">A3A60_03050</name>
</gene>
<comment type="caution">
    <text evidence="2">The sequence shown here is derived from an EMBL/GenBank/DDBJ whole genome shotgun (WGS) entry which is preliminary data.</text>
</comment>
<proteinExistence type="predicted"/>
<dbReference type="EMBL" id="MFBS01000010">
    <property type="protein sequence ID" value="OGE10495.1"/>
    <property type="molecule type" value="Genomic_DNA"/>
</dbReference>